<accession>A0A445ADT9</accession>
<comment type="subcellular location">
    <subcellularLocation>
        <location evidence="1">Secreted</location>
        <location evidence="1">Cell wall</location>
    </subcellularLocation>
</comment>
<evidence type="ECO:0000313" key="4">
    <source>
        <dbReference type="EMBL" id="RYR24589.1"/>
    </source>
</evidence>
<dbReference type="GO" id="GO:0045490">
    <property type="term" value="P:pectin catabolic process"/>
    <property type="evidence" value="ECO:0007669"/>
    <property type="project" value="TreeGrafter"/>
</dbReference>
<dbReference type="InterPro" id="IPR012334">
    <property type="entry name" value="Pectin_lyas_fold"/>
</dbReference>
<dbReference type="GO" id="GO:0030599">
    <property type="term" value="F:pectinesterase activity"/>
    <property type="evidence" value="ECO:0007669"/>
    <property type="project" value="TreeGrafter"/>
</dbReference>
<keyword evidence="3" id="KW-0732">Signal</keyword>
<name>A0A445ADT9_ARAHY</name>
<feature type="signal peptide" evidence="3">
    <location>
        <begin position="1"/>
        <end position="23"/>
    </location>
</feature>
<evidence type="ECO:0000256" key="2">
    <source>
        <dbReference type="ARBA" id="ARBA00022512"/>
    </source>
</evidence>
<dbReference type="PANTHER" id="PTHR31321:SF76">
    <property type="entry name" value="PECTINESTERASE 10-RELATED"/>
    <property type="match status" value="1"/>
</dbReference>
<proteinExistence type="predicted"/>
<dbReference type="EMBL" id="SDMP01000012">
    <property type="protein sequence ID" value="RYR24589.1"/>
    <property type="molecule type" value="Genomic_DNA"/>
</dbReference>
<dbReference type="AlphaFoldDB" id="A0A445ADT9"/>
<evidence type="ECO:0000256" key="3">
    <source>
        <dbReference type="SAM" id="SignalP"/>
    </source>
</evidence>
<comment type="caution">
    <text evidence="4">The sequence shown here is derived from an EMBL/GenBank/DDBJ whole genome shotgun (WGS) entry which is preliminary data.</text>
</comment>
<dbReference type="STRING" id="3818.A0A445ADT9"/>
<feature type="chain" id="PRO_5019196958" evidence="3">
    <location>
        <begin position="24"/>
        <end position="109"/>
    </location>
</feature>
<evidence type="ECO:0000256" key="1">
    <source>
        <dbReference type="ARBA" id="ARBA00004191"/>
    </source>
</evidence>
<dbReference type="Gene3D" id="2.160.20.10">
    <property type="entry name" value="Single-stranded right-handed beta-helix, Pectin lyase-like"/>
    <property type="match status" value="1"/>
</dbReference>
<gene>
    <name evidence="4" type="ORF">Ahy_B02g058099</name>
</gene>
<keyword evidence="2" id="KW-0964">Secreted</keyword>
<sequence>MLLFLVRWWSCVFLLLNSGVVNTQYYRTVGDKILPFSKIVVNFFGHDNFSTIQSAIDSVPSDWVSINVKAEIWCDREKVSIPSDKPYIILKETEKKKTWIEWGDHNTTA</sequence>
<keyword evidence="2" id="KW-0134">Cell wall</keyword>
<dbReference type="SUPFAM" id="SSF51126">
    <property type="entry name" value="Pectin lyase-like"/>
    <property type="match status" value="1"/>
</dbReference>
<evidence type="ECO:0000313" key="5">
    <source>
        <dbReference type="Proteomes" id="UP000289738"/>
    </source>
</evidence>
<reference evidence="4 5" key="1">
    <citation type="submission" date="2019-01" db="EMBL/GenBank/DDBJ databases">
        <title>Sequencing of cultivated peanut Arachis hypogaea provides insights into genome evolution and oil improvement.</title>
        <authorList>
            <person name="Chen X."/>
        </authorList>
    </citation>
    <scope>NUCLEOTIDE SEQUENCE [LARGE SCALE GENOMIC DNA]</scope>
    <source>
        <strain evidence="5">cv. Fuhuasheng</strain>
        <tissue evidence="4">Leaves</tissue>
    </source>
</reference>
<protein>
    <submittedName>
        <fullName evidence="4">Uncharacterized protein</fullName>
    </submittedName>
</protein>
<dbReference type="InterPro" id="IPR011050">
    <property type="entry name" value="Pectin_lyase_fold/virulence"/>
</dbReference>
<keyword evidence="5" id="KW-1185">Reference proteome</keyword>
<organism evidence="4 5">
    <name type="scientific">Arachis hypogaea</name>
    <name type="common">Peanut</name>
    <dbReference type="NCBI Taxonomy" id="3818"/>
    <lineage>
        <taxon>Eukaryota</taxon>
        <taxon>Viridiplantae</taxon>
        <taxon>Streptophyta</taxon>
        <taxon>Embryophyta</taxon>
        <taxon>Tracheophyta</taxon>
        <taxon>Spermatophyta</taxon>
        <taxon>Magnoliopsida</taxon>
        <taxon>eudicotyledons</taxon>
        <taxon>Gunneridae</taxon>
        <taxon>Pentapetalae</taxon>
        <taxon>rosids</taxon>
        <taxon>fabids</taxon>
        <taxon>Fabales</taxon>
        <taxon>Fabaceae</taxon>
        <taxon>Papilionoideae</taxon>
        <taxon>50 kb inversion clade</taxon>
        <taxon>dalbergioids sensu lato</taxon>
        <taxon>Dalbergieae</taxon>
        <taxon>Pterocarpus clade</taxon>
        <taxon>Arachis</taxon>
    </lineage>
</organism>
<dbReference type="PANTHER" id="PTHR31321">
    <property type="entry name" value="ACYL-COA THIOESTER HYDROLASE YBHC-RELATED"/>
    <property type="match status" value="1"/>
</dbReference>
<dbReference type="Proteomes" id="UP000289738">
    <property type="component" value="Chromosome B02"/>
</dbReference>